<comment type="catalytic activity">
    <reaction evidence="6">
        <text>4-amino-2-methyl-5-(diphosphooxymethyl)pyrimidine + H2O = 4-amino-2-methyl-5-(phosphooxymethyl)pyrimidine + phosphate + H(+)</text>
        <dbReference type="Rhea" id="RHEA:27914"/>
        <dbReference type="ChEBI" id="CHEBI:15377"/>
        <dbReference type="ChEBI" id="CHEBI:15378"/>
        <dbReference type="ChEBI" id="CHEBI:43474"/>
        <dbReference type="ChEBI" id="CHEBI:57841"/>
        <dbReference type="ChEBI" id="CHEBI:58354"/>
    </reaction>
</comment>
<dbReference type="GO" id="GO:0000287">
    <property type="term" value="F:magnesium ion binding"/>
    <property type="evidence" value="ECO:0007669"/>
    <property type="project" value="UniProtKB-UniRule"/>
</dbReference>
<evidence type="ECO:0000256" key="2">
    <source>
        <dbReference type="ARBA" id="ARBA00022723"/>
    </source>
</evidence>
<dbReference type="Gene3D" id="3.40.50.1000">
    <property type="entry name" value="HAD superfamily/HAD-like"/>
    <property type="match status" value="1"/>
</dbReference>
<evidence type="ECO:0000256" key="5">
    <source>
        <dbReference type="ARBA" id="ARBA00034778"/>
    </source>
</evidence>
<dbReference type="PROSITE" id="PS01228">
    <property type="entry name" value="COF_1"/>
    <property type="match status" value="1"/>
</dbReference>
<comment type="similarity">
    <text evidence="5 6">Belongs to the HAD-like hydrolase superfamily. Cof family.</text>
</comment>
<dbReference type="GO" id="GO:0016791">
    <property type="term" value="F:phosphatase activity"/>
    <property type="evidence" value="ECO:0007669"/>
    <property type="project" value="UniProtKB-UniRule"/>
</dbReference>
<evidence type="ECO:0000313" key="8">
    <source>
        <dbReference type="Proteomes" id="UP000002069"/>
    </source>
</evidence>
<gene>
    <name evidence="6 7" type="primary">cof</name>
    <name evidence="7" type="ordered locus">Ctu_10310</name>
</gene>
<evidence type="ECO:0000256" key="1">
    <source>
        <dbReference type="ARBA" id="ARBA00001946"/>
    </source>
</evidence>
<dbReference type="HOGENOM" id="CLU_044146_5_2_6"/>
<feature type="active site" description="Nucleophile" evidence="6">
    <location>
        <position position="27"/>
    </location>
</feature>
<feature type="binding site" evidence="6">
    <location>
        <position position="29"/>
    </location>
    <ligand>
        <name>Mg(2+)</name>
        <dbReference type="ChEBI" id="CHEBI:18420"/>
    </ligand>
</feature>
<dbReference type="Pfam" id="PF08282">
    <property type="entry name" value="Hydrolase_3"/>
    <property type="match status" value="1"/>
</dbReference>
<evidence type="ECO:0000256" key="4">
    <source>
        <dbReference type="ARBA" id="ARBA00022842"/>
    </source>
</evidence>
<dbReference type="PATRIC" id="fig|693216.3.peg.995"/>
<reference evidence="7 8" key="1">
    <citation type="journal article" date="2010" name="J. Bacteriol.">
        <title>Complete Genome Sequence of Cronobacter turicensis LMG 23827, a foodborne pathogen causing deaths in neonates.</title>
        <authorList>
            <person name="Stephan R."/>
            <person name="Lehner A."/>
            <person name="Tischler P."/>
            <person name="Rattei T."/>
        </authorList>
    </citation>
    <scope>NUCLEOTIDE SEQUENCE [LARGE SCALE GENOMIC DNA]</scope>
    <source>
        <strain evidence="8">DSM 18703 / CCUG 55852 / LMG 23827 / z3032</strain>
    </source>
</reference>
<accession>C9XXP7</accession>
<dbReference type="FunFam" id="3.30.1240.10:FF:000002">
    <property type="entry name" value="HMP-PP phosphatase"/>
    <property type="match status" value="1"/>
</dbReference>
<dbReference type="InterPro" id="IPR036412">
    <property type="entry name" value="HAD-like_sf"/>
</dbReference>
<dbReference type="KEGG" id="ctu:CTU_10310"/>
<dbReference type="InterPro" id="IPR006379">
    <property type="entry name" value="HAD-SF_hydro_IIB"/>
</dbReference>
<evidence type="ECO:0000313" key="7">
    <source>
        <dbReference type="EMBL" id="CBA28666.1"/>
    </source>
</evidence>
<dbReference type="EMBL" id="FN543093">
    <property type="protein sequence ID" value="CBA28666.1"/>
    <property type="molecule type" value="Genomic_DNA"/>
</dbReference>
<dbReference type="SUPFAM" id="SSF56784">
    <property type="entry name" value="HAD-like"/>
    <property type="match status" value="1"/>
</dbReference>
<comment type="function">
    <text evidence="6">Catalyzes the hydrolysis of 4-amino-2-methyl-5-hydroxymethylpyrimidine pyrophosphate (HMP-PP) to 4-amino-2-methyl-5-hydroxymethylpyrimidine phosphate (HMP-P).</text>
</comment>
<keyword evidence="8" id="KW-1185">Reference proteome</keyword>
<dbReference type="NCBIfam" id="TIGR01484">
    <property type="entry name" value="HAD-SF-IIB"/>
    <property type="match status" value="1"/>
</dbReference>
<comment type="cofactor">
    <cofactor evidence="1 6">
        <name>Mg(2+)</name>
        <dbReference type="ChEBI" id="CHEBI:18420"/>
    </cofactor>
</comment>
<proteinExistence type="inferred from homology"/>
<name>C9XXP7_CROTZ</name>
<sequence>MSSVYARQYCKSTEREGQTMARLAAFDMDGTLLMPDHQLGETTQMALRRLHQRGITLAFATGRHLLEMRQMLQKIALEAFLITGNGTRIHAPSGERLFAEDLSPQVAEAVLHGHWNTPASLHVFNDSGWLTDTDDLALLEAHAWSGFRYQLTDLKRLPVHQVTKICFVADHDALCELRVQLCEALGSQAHICFSALDCLEVLPPGCNKGAALQALSLHLGITMADCMAFGDAMNDREMLSLAGKGLIMGNAMPQLIAELPHLPVIGHCSKQAVAHYLTHWLDHPHQEYSPE</sequence>
<protein>
    <recommendedName>
        <fullName evidence="6">HMP-PP phosphatase</fullName>
        <ecNumber evidence="6">3.6.1.-</ecNumber>
    </recommendedName>
</protein>
<dbReference type="PANTHER" id="PTHR47267">
    <property type="match status" value="1"/>
</dbReference>
<dbReference type="EC" id="3.6.1.-" evidence="6"/>
<keyword evidence="3 6" id="KW-0378">Hydrolase</keyword>
<dbReference type="Gene3D" id="3.30.1240.10">
    <property type="match status" value="1"/>
</dbReference>
<dbReference type="PROSITE" id="PS01229">
    <property type="entry name" value="COF_2"/>
    <property type="match status" value="1"/>
</dbReference>
<dbReference type="InterPro" id="IPR023938">
    <property type="entry name" value="HMP-PP_phosphatase"/>
</dbReference>
<dbReference type="Proteomes" id="UP000002069">
    <property type="component" value="Chromosome"/>
</dbReference>
<dbReference type="InterPro" id="IPR000150">
    <property type="entry name" value="Cof"/>
</dbReference>
<dbReference type="CDD" id="cd07516">
    <property type="entry name" value="HAD_Pase"/>
    <property type="match status" value="1"/>
</dbReference>
<dbReference type="SFLD" id="SFLDS00003">
    <property type="entry name" value="Haloacid_Dehalogenase"/>
    <property type="match status" value="1"/>
</dbReference>
<evidence type="ECO:0000256" key="6">
    <source>
        <dbReference type="HAMAP-Rule" id="MF_01847"/>
    </source>
</evidence>
<dbReference type="GO" id="GO:0002145">
    <property type="term" value="F:4-amino-5-hydroxymethyl-2-methylpyrimidine diphosphatase activity"/>
    <property type="evidence" value="ECO:0007669"/>
    <property type="project" value="RHEA"/>
</dbReference>
<keyword evidence="2 6" id="KW-0479">Metal-binding</keyword>
<dbReference type="InterPro" id="IPR023214">
    <property type="entry name" value="HAD_sf"/>
</dbReference>
<feature type="binding site" evidence="6">
    <location>
        <position position="231"/>
    </location>
    <ligand>
        <name>Mg(2+)</name>
        <dbReference type="ChEBI" id="CHEBI:18420"/>
    </ligand>
</feature>
<reference evidence="8" key="2">
    <citation type="journal article" date="2011" name="J. Bacteriol.">
        <title>Complete genome sequence of Cronobacter turicensis LMG 23827, a food-borne pathogen causing deaths in neonates.</title>
        <authorList>
            <person name="Stephan R."/>
            <person name="Lehner A."/>
            <person name="Tischler P."/>
            <person name="Rattei T."/>
        </authorList>
    </citation>
    <scope>NUCLEOTIDE SEQUENCE [LARGE SCALE GENOMIC DNA]</scope>
    <source>
        <strain evidence="8">DSM 18703 / CCUG 55852 / LMG 23827 / z3032</strain>
    </source>
</reference>
<dbReference type="HAMAP" id="MF_01847">
    <property type="entry name" value="HMP_PP_phosphat"/>
    <property type="match status" value="1"/>
</dbReference>
<keyword evidence="4 6" id="KW-0460">Magnesium</keyword>
<organism evidence="7 8">
    <name type="scientific">Cronobacter turicensis (strain DSM 18703 / CCUG 55852 / LMG 23827 / z3032)</name>
    <dbReference type="NCBI Taxonomy" id="693216"/>
    <lineage>
        <taxon>Bacteria</taxon>
        <taxon>Pseudomonadati</taxon>
        <taxon>Pseudomonadota</taxon>
        <taxon>Gammaproteobacteria</taxon>
        <taxon>Enterobacterales</taxon>
        <taxon>Enterobacteriaceae</taxon>
        <taxon>Cronobacter</taxon>
    </lineage>
</organism>
<dbReference type="NCBIfam" id="TIGR00099">
    <property type="entry name" value="Cof-subfamily"/>
    <property type="match status" value="1"/>
</dbReference>
<dbReference type="NCBIfam" id="NF011705">
    <property type="entry name" value="PRK15126.1"/>
    <property type="match status" value="1"/>
</dbReference>
<evidence type="ECO:0000256" key="3">
    <source>
        <dbReference type="ARBA" id="ARBA00022801"/>
    </source>
</evidence>
<dbReference type="AlphaFoldDB" id="C9XXP7"/>
<dbReference type="SFLD" id="SFLDG01140">
    <property type="entry name" value="C2.B:_Phosphomannomutase_and_P"/>
    <property type="match status" value="1"/>
</dbReference>
<dbReference type="PANTHER" id="PTHR47267:SF2">
    <property type="entry name" value="HMP-PP PHOSPHATASE"/>
    <property type="match status" value="1"/>
</dbReference>
<feature type="binding site" evidence="6">
    <location>
        <position position="27"/>
    </location>
    <ligand>
        <name>Mg(2+)</name>
        <dbReference type="ChEBI" id="CHEBI:18420"/>
    </ligand>
</feature>